<dbReference type="EMBL" id="MCGO01000006">
    <property type="protein sequence ID" value="ORY50871.1"/>
    <property type="molecule type" value="Genomic_DNA"/>
</dbReference>
<keyword evidence="2" id="KW-1185">Reference proteome</keyword>
<dbReference type="AlphaFoldDB" id="A0A1Y2CUZ9"/>
<gene>
    <name evidence="1" type="ORF">BCR33DRAFT_712843</name>
</gene>
<protein>
    <submittedName>
        <fullName evidence="1">Uncharacterized protein</fullName>
    </submittedName>
</protein>
<sequence>MPQIRFEKDVVVPILYSQIKGVRVRPSETQETFRVIKVGSNIPGIVTDAVYHHRDGCKADLYLYAAPDETVALDLDGHSYRKVIFQIKREKAIDIAQRIQQEISNSQRSSDNLS</sequence>
<comment type="caution">
    <text evidence="1">The sequence shown here is derived from an EMBL/GenBank/DDBJ whole genome shotgun (WGS) entry which is preliminary data.</text>
</comment>
<evidence type="ECO:0000313" key="1">
    <source>
        <dbReference type="EMBL" id="ORY50871.1"/>
    </source>
</evidence>
<name>A0A1Y2CUZ9_9FUNG</name>
<accession>A0A1Y2CUZ9</accession>
<evidence type="ECO:0000313" key="2">
    <source>
        <dbReference type="Proteomes" id="UP000193642"/>
    </source>
</evidence>
<proteinExistence type="predicted"/>
<reference evidence="1 2" key="1">
    <citation type="submission" date="2016-07" db="EMBL/GenBank/DDBJ databases">
        <title>Pervasive Adenine N6-methylation of Active Genes in Fungi.</title>
        <authorList>
            <consortium name="DOE Joint Genome Institute"/>
            <person name="Mondo S.J."/>
            <person name="Dannebaum R.O."/>
            <person name="Kuo R.C."/>
            <person name="Labutti K."/>
            <person name="Haridas S."/>
            <person name="Kuo A."/>
            <person name="Salamov A."/>
            <person name="Ahrendt S.R."/>
            <person name="Lipzen A."/>
            <person name="Sullivan W."/>
            <person name="Andreopoulos W.B."/>
            <person name="Clum A."/>
            <person name="Lindquist E."/>
            <person name="Daum C."/>
            <person name="Ramamoorthy G.K."/>
            <person name="Gryganskyi A."/>
            <person name="Culley D."/>
            <person name="Magnuson J.K."/>
            <person name="James T.Y."/>
            <person name="O'Malley M.A."/>
            <person name="Stajich J.E."/>
            <person name="Spatafora J.W."/>
            <person name="Visel A."/>
            <person name="Grigoriev I.V."/>
        </authorList>
    </citation>
    <scope>NUCLEOTIDE SEQUENCE [LARGE SCALE GENOMIC DNA]</scope>
    <source>
        <strain evidence="1 2">JEL800</strain>
    </source>
</reference>
<organism evidence="1 2">
    <name type="scientific">Rhizoclosmatium globosum</name>
    <dbReference type="NCBI Taxonomy" id="329046"/>
    <lineage>
        <taxon>Eukaryota</taxon>
        <taxon>Fungi</taxon>
        <taxon>Fungi incertae sedis</taxon>
        <taxon>Chytridiomycota</taxon>
        <taxon>Chytridiomycota incertae sedis</taxon>
        <taxon>Chytridiomycetes</taxon>
        <taxon>Chytridiales</taxon>
        <taxon>Chytriomycetaceae</taxon>
        <taxon>Rhizoclosmatium</taxon>
    </lineage>
</organism>
<dbReference type="OrthoDB" id="2140917at2759"/>
<dbReference type="Proteomes" id="UP000193642">
    <property type="component" value="Unassembled WGS sequence"/>
</dbReference>